<gene>
    <name evidence="1" type="ORF">IAD25_07045</name>
</gene>
<evidence type="ECO:0000313" key="2">
    <source>
        <dbReference type="Proteomes" id="UP000824130"/>
    </source>
</evidence>
<dbReference type="Proteomes" id="UP000824130">
    <property type="component" value="Unassembled WGS sequence"/>
</dbReference>
<dbReference type="AlphaFoldDB" id="A0A9D1N823"/>
<sequence length="200" mass="21686">MGKLINNRRAMKLALAGLIVVIVGFAAVLFFMSYGGRGEAAAESSVETTGSQAMKIDTSSDYAEELYGCKVDDVNDTAAVVKLLEAMGLENVTGKYTATIAAEGDIRVLTVTFEDSVQKANKKTLDDNMVICAQQMMALMPSVDKVQWTYSLRSADAEEETTTVSLDEAGAREQLSRNIDKYGESARAFRNLLQEQAGEE</sequence>
<reference evidence="1" key="1">
    <citation type="submission" date="2020-10" db="EMBL/GenBank/DDBJ databases">
        <authorList>
            <person name="Gilroy R."/>
        </authorList>
    </citation>
    <scope>NUCLEOTIDE SEQUENCE</scope>
    <source>
        <strain evidence="1">ChiSjej4B22-8349</strain>
    </source>
</reference>
<evidence type="ECO:0000313" key="1">
    <source>
        <dbReference type="EMBL" id="HIU96442.1"/>
    </source>
</evidence>
<comment type="caution">
    <text evidence="1">The sequence shown here is derived from an EMBL/GenBank/DDBJ whole genome shotgun (WGS) entry which is preliminary data.</text>
</comment>
<organism evidence="1 2">
    <name type="scientific">Candidatus Allocopromorpha excrementipullorum</name>
    <dbReference type="NCBI Taxonomy" id="2840743"/>
    <lineage>
        <taxon>Bacteria</taxon>
        <taxon>Bacillati</taxon>
        <taxon>Bacillota</taxon>
        <taxon>Clostridia</taxon>
        <taxon>Eubacteriales</taxon>
        <taxon>Eubacteriaceae</taxon>
        <taxon>Eubacteriaceae incertae sedis</taxon>
        <taxon>Candidatus Allocopromorpha</taxon>
    </lineage>
</organism>
<reference evidence="1" key="2">
    <citation type="journal article" date="2021" name="PeerJ">
        <title>Extensive microbial diversity within the chicken gut microbiome revealed by metagenomics and culture.</title>
        <authorList>
            <person name="Gilroy R."/>
            <person name="Ravi A."/>
            <person name="Getino M."/>
            <person name="Pursley I."/>
            <person name="Horton D.L."/>
            <person name="Alikhan N.F."/>
            <person name="Baker D."/>
            <person name="Gharbi K."/>
            <person name="Hall N."/>
            <person name="Watson M."/>
            <person name="Adriaenssens E.M."/>
            <person name="Foster-Nyarko E."/>
            <person name="Jarju S."/>
            <person name="Secka A."/>
            <person name="Antonio M."/>
            <person name="Oren A."/>
            <person name="Chaudhuri R.R."/>
            <person name="La Ragione R."/>
            <person name="Hildebrand F."/>
            <person name="Pallen M.J."/>
        </authorList>
    </citation>
    <scope>NUCLEOTIDE SEQUENCE</scope>
    <source>
        <strain evidence="1">ChiSjej4B22-8349</strain>
    </source>
</reference>
<name>A0A9D1N823_9FIRM</name>
<proteinExistence type="predicted"/>
<accession>A0A9D1N823</accession>
<dbReference type="EMBL" id="DVOB01000152">
    <property type="protein sequence ID" value="HIU96442.1"/>
    <property type="molecule type" value="Genomic_DNA"/>
</dbReference>
<protein>
    <submittedName>
        <fullName evidence="1">DUF4825 domain-containing protein</fullName>
    </submittedName>
</protein>